<evidence type="ECO:0000256" key="1">
    <source>
        <dbReference type="SAM" id="MobiDB-lite"/>
    </source>
</evidence>
<keyword evidence="3" id="KW-1185">Reference proteome</keyword>
<accession>A0A562N4G6</accession>
<gene>
    <name evidence="2" type="ORF">IQ26_05679</name>
</gene>
<dbReference type="RefSeq" id="WP_156090961.1">
    <property type="nucleotide sequence ID" value="NZ_BSPF01000015.1"/>
</dbReference>
<feature type="compositionally biased region" description="Basic and acidic residues" evidence="1">
    <location>
        <begin position="8"/>
        <end position="17"/>
    </location>
</feature>
<dbReference type="EMBL" id="VLKT01000044">
    <property type="protein sequence ID" value="TWI26983.1"/>
    <property type="molecule type" value="Genomic_DNA"/>
</dbReference>
<dbReference type="OrthoDB" id="8086136at2"/>
<evidence type="ECO:0000313" key="2">
    <source>
        <dbReference type="EMBL" id="TWI26983.1"/>
    </source>
</evidence>
<protein>
    <submittedName>
        <fullName evidence="2">Uncharacterized protein</fullName>
    </submittedName>
</protein>
<reference evidence="2 3" key="1">
    <citation type="journal article" date="2015" name="Stand. Genomic Sci.">
        <title>Genomic Encyclopedia of Bacterial and Archaeal Type Strains, Phase III: the genomes of soil and plant-associated and newly described type strains.</title>
        <authorList>
            <person name="Whitman W.B."/>
            <person name="Woyke T."/>
            <person name="Klenk H.P."/>
            <person name="Zhou Y."/>
            <person name="Lilburn T.G."/>
            <person name="Beck B.J."/>
            <person name="De Vos P."/>
            <person name="Vandamme P."/>
            <person name="Eisen J.A."/>
            <person name="Garrity G."/>
            <person name="Hugenholtz P."/>
            <person name="Kyrpides N.C."/>
        </authorList>
    </citation>
    <scope>NUCLEOTIDE SEQUENCE [LARGE SCALE GENOMIC DNA]</scope>
    <source>
        <strain evidence="2 3">CGMCC 1.2546</strain>
    </source>
</reference>
<proteinExistence type="predicted"/>
<dbReference type="AlphaFoldDB" id="A0A562N4G6"/>
<name>A0A562N4G6_9HYPH</name>
<dbReference type="Proteomes" id="UP000317122">
    <property type="component" value="Unassembled WGS sequence"/>
</dbReference>
<evidence type="ECO:0000313" key="3">
    <source>
        <dbReference type="Proteomes" id="UP000317122"/>
    </source>
</evidence>
<feature type="region of interest" description="Disordered" evidence="1">
    <location>
        <begin position="1"/>
        <end position="26"/>
    </location>
</feature>
<organism evidence="2 3">
    <name type="scientific">Mesorhizobium tianshanense</name>
    <dbReference type="NCBI Taxonomy" id="39844"/>
    <lineage>
        <taxon>Bacteria</taxon>
        <taxon>Pseudomonadati</taxon>
        <taxon>Pseudomonadota</taxon>
        <taxon>Alphaproteobacteria</taxon>
        <taxon>Hyphomicrobiales</taxon>
        <taxon>Phyllobacteriaceae</taxon>
        <taxon>Mesorhizobium</taxon>
    </lineage>
</organism>
<comment type="caution">
    <text evidence="2">The sequence shown here is derived from an EMBL/GenBank/DDBJ whole genome shotgun (WGS) entry which is preliminary data.</text>
</comment>
<sequence>MSARSRHAQSETTRRGEQTPIHGVRPLTMRAPLALLIGAPMRPRAAQKPRATNLDLF</sequence>